<gene>
    <name evidence="2" type="ORF">SAMN05216466_1032</name>
</gene>
<keyword evidence="1" id="KW-1133">Transmembrane helix</keyword>
<protein>
    <submittedName>
        <fullName evidence="2">Uncharacterized protein</fullName>
    </submittedName>
</protein>
<evidence type="ECO:0000256" key="1">
    <source>
        <dbReference type="SAM" id="Phobius"/>
    </source>
</evidence>
<dbReference type="Proteomes" id="UP000199706">
    <property type="component" value="Unassembled WGS sequence"/>
</dbReference>
<keyword evidence="1" id="KW-0812">Transmembrane</keyword>
<sequence length="74" mass="8448">MKSRVSTGVVVGDWIEIMIGLMILNFVLFIVSCLLELLSINKESRRLDEMLDGQRRAAGLESRKPSTAANRWRR</sequence>
<dbReference type="EMBL" id="FNCJ01000003">
    <property type="protein sequence ID" value="SDG34129.1"/>
    <property type="molecule type" value="Genomic_DNA"/>
</dbReference>
<organism evidence="2 3">
    <name type="scientific">Paraburkholderia phenazinium</name>
    <dbReference type="NCBI Taxonomy" id="60549"/>
    <lineage>
        <taxon>Bacteria</taxon>
        <taxon>Pseudomonadati</taxon>
        <taxon>Pseudomonadota</taxon>
        <taxon>Betaproteobacteria</taxon>
        <taxon>Burkholderiales</taxon>
        <taxon>Burkholderiaceae</taxon>
        <taxon>Paraburkholderia</taxon>
    </lineage>
</organism>
<accession>A0A1G7THK6</accession>
<reference evidence="2 3" key="1">
    <citation type="submission" date="2016-10" db="EMBL/GenBank/DDBJ databases">
        <authorList>
            <person name="de Groot N.N."/>
        </authorList>
    </citation>
    <scope>NUCLEOTIDE SEQUENCE [LARGE SCALE GENOMIC DNA]</scope>
    <source>
        <strain evidence="2 3">LMG 2247</strain>
    </source>
</reference>
<keyword evidence="1" id="KW-0472">Membrane</keyword>
<evidence type="ECO:0000313" key="2">
    <source>
        <dbReference type="EMBL" id="SDG34129.1"/>
    </source>
</evidence>
<feature type="transmembrane region" description="Helical" evidence="1">
    <location>
        <begin position="14"/>
        <end position="38"/>
    </location>
</feature>
<dbReference type="AlphaFoldDB" id="A0A1G7THK6"/>
<name>A0A1G7THK6_9BURK</name>
<proteinExistence type="predicted"/>
<dbReference type="PROSITE" id="PS51257">
    <property type="entry name" value="PROKAR_LIPOPROTEIN"/>
    <property type="match status" value="1"/>
</dbReference>
<evidence type="ECO:0000313" key="3">
    <source>
        <dbReference type="Proteomes" id="UP000199706"/>
    </source>
</evidence>